<proteinExistence type="inferred from homology"/>
<evidence type="ECO:0000313" key="9">
    <source>
        <dbReference type="Proteomes" id="UP000466024"/>
    </source>
</evidence>
<dbReference type="InterPro" id="IPR005151">
    <property type="entry name" value="Tail-specific_protease"/>
</dbReference>
<dbReference type="Pfam" id="PF17820">
    <property type="entry name" value="PDZ_6"/>
    <property type="match status" value="1"/>
</dbReference>
<evidence type="ECO:0000256" key="4">
    <source>
        <dbReference type="ARBA" id="ARBA00022825"/>
    </source>
</evidence>
<dbReference type="FunFam" id="3.90.226.10:FF:000029">
    <property type="entry name" value="Peptidase, S41 family"/>
    <property type="match status" value="1"/>
</dbReference>
<keyword evidence="4 5" id="KW-0720">Serine protease</keyword>
<dbReference type="GO" id="GO:0007165">
    <property type="term" value="P:signal transduction"/>
    <property type="evidence" value="ECO:0007669"/>
    <property type="project" value="TreeGrafter"/>
</dbReference>
<gene>
    <name evidence="8" type="ORF">F0A16_08945</name>
</gene>
<dbReference type="EMBL" id="VTPX01000004">
    <property type="protein sequence ID" value="KAA0018627.1"/>
    <property type="molecule type" value="Genomic_DNA"/>
</dbReference>
<dbReference type="CDD" id="cd06782">
    <property type="entry name" value="cpPDZ_CPP-like"/>
    <property type="match status" value="1"/>
</dbReference>
<dbReference type="FunFam" id="3.30.750.44:FF:000001">
    <property type="entry name" value="S41 family peptidase"/>
    <property type="match status" value="1"/>
</dbReference>
<dbReference type="Pfam" id="PF22694">
    <property type="entry name" value="CtpB_N-like"/>
    <property type="match status" value="1"/>
</dbReference>
<dbReference type="Pfam" id="PF03572">
    <property type="entry name" value="Peptidase_S41"/>
    <property type="match status" value="1"/>
</dbReference>
<dbReference type="Gene3D" id="2.30.42.10">
    <property type="match status" value="1"/>
</dbReference>
<dbReference type="InterPro" id="IPR055210">
    <property type="entry name" value="CtpA/B_N"/>
</dbReference>
<feature type="domain" description="PDZ" evidence="7">
    <location>
        <begin position="118"/>
        <end position="186"/>
    </location>
</feature>
<dbReference type="InterPro" id="IPR041489">
    <property type="entry name" value="PDZ_6"/>
</dbReference>
<keyword evidence="2 5" id="KW-0645">Protease</keyword>
<accession>A0A640WEQ3</accession>
<dbReference type="SUPFAM" id="SSF52096">
    <property type="entry name" value="ClpP/crotonase"/>
    <property type="match status" value="1"/>
</dbReference>
<dbReference type="SMART" id="SM00228">
    <property type="entry name" value="PDZ"/>
    <property type="match status" value="1"/>
</dbReference>
<evidence type="ECO:0000256" key="5">
    <source>
        <dbReference type="RuleBase" id="RU004404"/>
    </source>
</evidence>
<dbReference type="GO" id="GO:0008236">
    <property type="term" value="F:serine-type peptidase activity"/>
    <property type="evidence" value="ECO:0007669"/>
    <property type="project" value="UniProtKB-KW"/>
</dbReference>
<keyword evidence="3 5" id="KW-0378">Hydrolase</keyword>
<comment type="caution">
    <text evidence="8">The sequence shown here is derived from an EMBL/GenBank/DDBJ whole genome shotgun (WGS) entry which is preliminary data.</text>
</comment>
<dbReference type="NCBIfam" id="TIGR00225">
    <property type="entry name" value="prc"/>
    <property type="match status" value="1"/>
</dbReference>
<protein>
    <submittedName>
        <fullName evidence="8">S41 family peptidase</fullName>
    </submittedName>
</protein>
<evidence type="ECO:0000256" key="6">
    <source>
        <dbReference type="SAM" id="MobiDB-lite"/>
    </source>
</evidence>
<dbReference type="SUPFAM" id="SSF50156">
    <property type="entry name" value="PDZ domain-like"/>
    <property type="match status" value="1"/>
</dbReference>
<evidence type="ECO:0000256" key="1">
    <source>
        <dbReference type="ARBA" id="ARBA00009179"/>
    </source>
</evidence>
<dbReference type="InterPro" id="IPR004447">
    <property type="entry name" value="Peptidase_S41A"/>
</dbReference>
<evidence type="ECO:0000256" key="2">
    <source>
        <dbReference type="ARBA" id="ARBA00022670"/>
    </source>
</evidence>
<dbReference type="PROSITE" id="PS50106">
    <property type="entry name" value="PDZ"/>
    <property type="match status" value="1"/>
</dbReference>
<dbReference type="GO" id="GO:0004175">
    <property type="term" value="F:endopeptidase activity"/>
    <property type="evidence" value="ECO:0007669"/>
    <property type="project" value="TreeGrafter"/>
</dbReference>
<dbReference type="CDD" id="cd07560">
    <property type="entry name" value="Peptidase_S41_CPP"/>
    <property type="match status" value="1"/>
</dbReference>
<evidence type="ECO:0000256" key="3">
    <source>
        <dbReference type="ARBA" id="ARBA00022801"/>
    </source>
</evidence>
<dbReference type="GO" id="GO:0006508">
    <property type="term" value="P:proteolysis"/>
    <property type="evidence" value="ECO:0007669"/>
    <property type="project" value="UniProtKB-KW"/>
</dbReference>
<feature type="region of interest" description="Disordered" evidence="6">
    <location>
        <begin position="414"/>
        <end position="434"/>
    </location>
</feature>
<dbReference type="InterPro" id="IPR036034">
    <property type="entry name" value="PDZ_sf"/>
</dbReference>
<evidence type="ECO:0000313" key="8">
    <source>
        <dbReference type="EMBL" id="KAA0018627.1"/>
    </source>
</evidence>
<dbReference type="Gene3D" id="3.30.750.44">
    <property type="match status" value="1"/>
</dbReference>
<dbReference type="SMART" id="SM00245">
    <property type="entry name" value="TSPc"/>
    <property type="match status" value="1"/>
</dbReference>
<dbReference type="InterPro" id="IPR001478">
    <property type="entry name" value="PDZ"/>
</dbReference>
<comment type="similarity">
    <text evidence="1 5">Belongs to the peptidase S41A family.</text>
</comment>
<dbReference type="InterPro" id="IPR029045">
    <property type="entry name" value="ClpP/crotonase-like_dom_sf"/>
</dbReference>
<dbReference type="PANTHER" id="PTHR32060:SF30">
    <property type="entry name" value="CARBOXY-TERMINAL PROCESSING PROTEASE CTPA"/>
    <property type="match status" value="1"/>
</dbReference>
<dbReference type="GO" id="GO:0030288">
    <property type="term" value="C:outer membrane-bounded periplasmic space"/>
    <property type="evidence" value="ECO:0007669"/>
    <property type="project" value="TreeGrafter"/>
</dbReference>
<sequence length="471" mass="50275">MNSSRLKQGPARADLLARRADFVHTLGAALLSALVLIVGLVPVAQAQDDSAAAAPTQAEQDAANGLPVEDVQTFAEVFERIKRTYVEQVDDKTLLRNAMRGMLSQLDPHSEYLDADAFQNLRESTEGEFSGVGIEVGLRDDQLTVIAPIDDTPAARAGVQPGDRIMAIDGTPTNNLSLQEAVDLMRGEAGTDIELLLLRDGEQEPRDLTLTRESIQSESVSSRLLEPGYGYLRISQFQSRTGQQTRDALDSLMKPGQLQGLVLDLRNNPGGVLSSAVDVADQFLSSGLVVYTKGRLTDDDMRFTAHADTTAPDVPLVVLINGGSASAAEIVAGALQDQGRGVLMGTRSFGKGSVQQVMPLGNGDGLKLTTARYYTPSGRSIQAEGIAPDVRVVSGRLEVEENSSFQLRESNLRGHLLNGNPDQASDNPDTPVAANDYQLGEALNLLKALNVVQRPRAASAPTTQESAEPAP</sequence>
<dbReference type="Proteomes" id="UP000466024">
    <property type="component" value="Unassembled WGS sequence"/>
</dbReference>
<dbReference type="PANTHER" id="PTHR32060">
    <property type="entry name" value="TAIL-SPECIFIC PROTEASE"/>
    <property type="match status" value="1"/>
</dbReference>
<reference evidence="8 9" key="1">
    <citation type="submission" date="2019-08" db="EMBL/GenBank/DDBJ databases">
        <title>Bioinformatics analysis of the strain L3 and L5.</title>
        <authorList>
            <person name="Li X."/>
        </authorList>
    </citation>
    <scope>NUCLEOTIDE SEQUENCE [LARGE SCALE GENOMIC DNA]</scope>
    <source>
        <strain evidence="8 9">L3</strain>
    </source>
</reference>
<keyword evidence="9" id="KW-1185">Reference proteome</keyword>
<evidence type="ECO:0000259" key="7">
    <source>
        <dbReference type="PROSITE" id="PS50106"/>
    </source>
</evidence>
<organism evidence="8 9">
    <name type="scientific">Salinicola corii</name>
    <dbReference type="NCBI Taxonomy" id="2606937"/>
    <lineage>
        <taxon>Bacteria</taxon>
        <taxon>Pseudomonadati</taxon>
        <taxon>Pseudomonadota</taxon>
        <taxon>Gammaproteobacteria</taxon>
        <taxon>Oceanospirillales</taxon>
        <taxon>Halomonadaceae</taxon>
        <taxon>Salinicola</taxon>
    </lineage>
</organism>
<dbReference type="FunFam" id="2.30.42.10:FF:000063">
    <property type="entry name" value="Peptidase, S41 family"/>
    <property type="match status" value="1"/>
</dbReference>
<dbReference type="Gene3D" id="3.90.226.10">
    <property type="entry name" value="2-enoyl-CoA Hydratase, Chain A, domain 1"/>
    <property type="match status" value="1"/>
</dbReference>
<dbReference type="AlphaFoldDB" id="A0A640WEQ3"/>
<name>A0A640WEQ3_9GAMM</name>
<dbReference type="RefSeq" id="WP_149435052.1">
    <property type="nucleotide sequence ID" value="NZ_VTPX01000004.1"/>
</dbReference>